<evidence type="ECO:0000256" key="1">
    <source>
        <dbReference type="SAM" id="MobiDB-lite"/>
    </source>
</evidence>
<gene>
    <name evidence="2" type="ORF">ALO35_200038</name>
</gene>
<dbReference type="AlphaFoldDB" id="A0A0P9SLJ5"/>
<dbReference type="Proteomes" id="UP000050265">
    <property type="component" value="Unassembled WGS sequence"/>
</dbReference>
<proteinExistence type="predicted"/>
<dbReference type="PATRIC" id="fig|53707.9.peg.3077"/>
<keyword evidence="2" id="KW-0413">Isomerase</keyword>
<sequence length="46" mass="4981">MRLNTLKSRLYKAVSGPLKRPSPTSVSESGVASEPPQGPHISISYR</sequence>
<protein>
    <submittedName>
        <fullName evidence="2">DNA topoisomerase</fullName>
    </submittedName>
</protein>
<reference evidence="2 3" key="1">
    <citation type="submission" date="2015-09" db="EMBL/GenBank/DDBJ databases">
        <title>Genome announcement of multiple Pseudomonas syringae strains.</title>
        <authorList>
            <person name="Thakur S."/>
            <person name="Wang P.W."/>
            <person name="Gong Y."/>
            <person name="Weir B.S."/>
            <person name="Guttman D.S."/>
        </authorList>
    </citation>
    <scope>NUCLEOTIDE SEQUENCE [LARGE SCALE GENOMIC DNA]</scope>
    <source>
        <strain evidence="2 3">ICMP3507</strain>
    </source>
</reference>
<feature type="region of interest" description="Disordered" evidence="1">
    <location>
        <begin position="12"/>
        <end position="46"/>
    </location>
</feature>
<comment type="caution">
    <text evidence="2">The sequence shown here is derived from an EMBL/GenBank/DDBJ whole genome shotgun (WGS) entry which is preliminary data.</text>
</comment>
<evidence type="ECO:0000313" key="2">
    <source>
        <dbReference type="EMBL" id="KPX61992.1"/>
    </source>
</evidence>
<organism evidence="2 3">
    <name type="scientific">Pseudomonas amygdali pv. lachrymans</name>
    <name type="common">Pseudomonas syringae pv. lachrymans</name>
    <dbReference type="NCBI Taxonomy" id="53707"/>
    <lineage>
        <taxon>Bacteria</taxon>
        <taxon>Pseudomonadati</taxon>
        <taxon>Pseudomonadota</taxon>
        <taxon>Gammaproteobacteria</taxon>
        <taxon>Pseudomonadales</taxon>
        <taxon>Pseudomonadaceae</taxon>
        <taxon>Pseudomonas</taxon>
        <taxon>Pseudomonas amygdali</taxon>
    </lineage>
</organism>
<dbReference type="EMBL" id="LJQP01000345">
    <property type="protein sequence ID" value="KPX61992.1"/>
    <property type="molecule type" value="Genomic_DNA"/>
</dbReference>
<accession>A0A0P9SLJ5</accession>
<dbReference type="GO" id="GO:0016853">
    <property type="term" value="F:isomerase activity"/>
    <property type="evidence" value="ECO:0007669"/>
    <property type="project" value="UniProtKB-KW"/>
</dbReference>
<evidence type="ECO:0000313" key="3">
    <source>
        <dbReference type="Proteomes" id="UP000050265"/>
    </source>
</evidence>
<name>A0A0P9SLJ5_PSEAV</name>